<dbReference type="Proteomes" id="UP001652741">
    <property type="component" value="Chromosome ssa14"/>
</dbReference>
<evidence type="ECO:0000256" key="2">
    <source>
        <dbReference type="ARBA" id="ARBA00009898"/>
    </source>
</evidence>
<keyword evidence="9 18" id="KW-1133">Transmembrane helix</keyword>
<feature type="region of interest" description="Disordered" evidence="17">
    <location>
        <begin position="1"/>
        <end position="26"/>
    </location>
</feature>
<feature type="compositionally biased region" description="Basic and acidic residues" evidence="17">
    <location>
        <begin position="13"/>
        <end position="26"/>
    </location>
</feature>
<sequence length="301" mass="33857">MNGKFCSPCPVSERTREERGERRERERPLLRLPDPFAAMAGCSEKEPIALARPDDLQQFMPPAYTAVAVKPAATSRLLKTGIVVLIAGAILLLFGAIGTFYFWNNSDNHVYNVHYSMRINGKVEEGSMEIDGTNNIERFRTSSGNGEAVEVHDFQVGITGVRFAGGEKCYIKTQVKAHLPDVKTLNKDSLLFDLEDEVMPAKFEEQSRIWVAADMPLSDPAFLSAKIRDLCGDLPIFWLRPTYTNSGQRKRRVAPHQRRQAPGAEEEVDPEAEFNPENPYHHAQLCEQEQMLGSQCHPDRV</sequence>
<feature type="domain" description="BRICHOS" evidence="19">
    <location>
        <begin position="142"/>
        <end position="239"/>
    </location>
</feature>
<dbReference type="InterPro" id="IPR043405">
    <property type="entry name" value="Chondromodulin/Tenomodulin"/>
</dbReference>
<keyword evidence="4" id="KW-0964">Secreted</keyword>
<dbReference type="PANTHER" id="PTHR14064:SF6">
    <property type="entry name" value="LEUKOCYTE CELL-DERIVED CHEMOTAXIN 1"/>
    <property type="match status" value="1"/>
</dbReference>
<comment type="subcellular location">
    <subcellularLocation>
        <location evidence="14">Endomembrane system</location>
        <topology evidence="14">Single-pass membrane protein</topology>
    </subcellularLocation>
    <subcellularLocation>
        <location evidence="1">Secreted</location>
        <location evidence="1">Extracellular space</location>
        <location evidence="1">Extracellular matrix</location>
    </subcellularLocation>
</comment>
<feature type="compositionally biased region" description="Basic residues" evidence="17">
    <location>
        <begin position="248"/>
        <end position="259"/>
    </location>
</feature>
<evidence type="ECO:0000256" key="14">
    <source>
        <dbReference type="ARBA" id="ARBA00037847"/>
    </source>
</evidence>
<evidence type="ECO:0000256" key="4">
    <source>
        <dbReference type="ARBA" id="ARBA00022525"/>
    </source>
</evidence>
<dbReference type="SMART" id="SM01039">
    <property type="entry name" value="BRICHOS"/>
    <property type="match status" value="1"/>
</dbReference>
<feature type="transmembrane region" description="Helical" evidence="18">
    <location>
        <begin position="82"/>
        <end position="103"/>
    </location>
</feature>
<name>A0A1S3LZG1_SALSA</name>
<dbReference type="Gene3D" id="3.30.390.150">
    <property type="match status" value="1"/>
</dbReference>
<dbReference type="GO" id="GO:0051216">
    <property type="term" value="P:cartilage development"/>
    <property type="evidence" value="ECO:0007669"/>
    <property type="project" value="UniProtKB-KW"/>
</dbReference>
<evidence type="ECO:0000256" key="10">
    <source>
        <dbReference type="ARBA" id="ARBA00023136"/>
    </source>
</evidence>
<evidence type="ECO:0000313" key="20">
    <source>
        <dbReference type="Proteomes" id="UP001652741"/>
    </source>
</evidence>
<keyword evidence="10 18" id="KW-0472">Membrane</keyword>
<evidence type="ECO:0000256" key="13">
    <source>
        <dbReference type="ARBA" id="ARBA00023188"/>
    </source>
</evidence>
<dbReference type="GO" id="GO:0001937">
    <property type="term" value="P:negative regulation of endothelial cell proliferation"/>
    <property type="evidence" value="ECO:0007669"/>
    <property type="project" value="TreeGrafter"/>
</dbReference>
<keyword evidence="6" id="KW-0165">Cleavage on pair of basic residues</keyword>
<keyword evidence="5" id="KW-0272">Extracellular matrix</keyword>
<evidence type="ECO:0000313" key="21">
    <source>
        <dbReference type="RefSeq" id="XP_013996318.2"/>
    </source>
</evidence>
<proteinExistence type="inferred from homology"/>
<keyword evidence="7 18" id="KW-0812">Transmembrane</keyword>
<dbReference type="GO" id="GO:0030154">
    <property type="term" value="P:cell differentiation"/>
    <property type="evidence" value="ECO:0007669"/>
    <property type="project" value="UniProtKB-KW"/>
</dbReference>
<evidence type="ECO:0000256" key="5">
    <source>
        <dbReference type="ARBA" id="ARBA00022530"/>
    </source>
</evidence>
<reference evidence="21" key="1">
    <citation type="submission" date="2025-08" db="UniProtKB">
        <authorList>
            <consortium name="RefSeq"/>
        </authorList>
    </citation>
    <scope>IDENTIFICATION</scope>
</reference>
<evidence type="ECO:0000256" key="1">
    <source>
        <dbReference type="ARBA" id="ARBA00004498"/>
    </source>
</evidence>
<evidence type="ECO:0000256" key="6">
    <source>
        <dbReference type="ARBA" id="ARBA00022685"/>
    </source>
</evidence>
<dbReference type="AlphaFoldDB" id="A0A1S3LZG1"/>
<keyword evidence="12" id="KW-0325">Glycoprotein</keyword>
<evidence type="ECO:0000256" key="18">
    <source>
        <dbReference type="SAM" id="Phobius"/>
    </source>
</evidence>
<dbReference type="RefSeq" id="XP_013996318.2">
    <property type="nucleotide sequence ID" value="XM_014140843.2"/>
</dbReference>
<dbReference type="GO" id="GO:0016525">
    <property type="term" value="P:negative regulation of angiogenesis"/>
    <property type="evidence" value="ECO:0007669"/>
    <property type="project" value="TreeGrafter"/>
</dbReference>
<evidence type="ECO:0000256" key="7">
    <source>
        <dbReference type="ARBA" id="ARBA00022692"/>
    </source>
</evidence>
<evidence type="ECO:0000256" key="17">
    <source>
        <dbReference type="SAM" id="MobiDB-lite"/>
    </source>
</evidence>
<feature type="region of interest" description="Disordered" evidence="17">
    <location>
        <begin position="248"/>
        <end position="282"/>
    </location>
</feature>
<keyword evidence="11" id="KW-1015">Disulfide bond</keyword>
<evidence type="ECO:0000256" key="9">
    <source>
        <dbReference type="ARBA" id="ARBA00022989"/>
    </source>
</evidence>
<dbReference type="GeneID" id="106569467"/>
<evidence type="ECO:0000256" key="8">
    <source>
        <dbReference type="ARBA" id="ARBA00022782"/>
    </source>
</evidence>
<feature type="compositionally biased region" description="Acidic residues" evidence="17">
    <location>
        <begin position="264"/>
        <end position="274"/>
    </location>
</feature>
<dbReference type="Pfam" id="PF04089">
    <property type="entry name" value="BRICHOS"/>
    <property type="match status" value="1"/>
</dbReference>
<keyword evidence="8" id="KW-0221">Differentiation</keyword>
<keyword evidence="13" id="KW-0891">Chondrogenesis</keyword>
<dbReference type="InterPro" id="IPR007084">
    <property type="entry name" value="BRICHOS_dom"/>
</dbReference>
<evidence type="ECO:0000256" key="12">
    <source>
        <dbReference type="ARBA" id="ARBA00023180"/>
    </source>
</evidence>
<accession>A0A1S3LZG1</accession>
<evidence type="ECO:0000256" key="11">
    <source>
        <dbReference type="ARBA" id="ARBA00023157"/>
    </source>
</evidence>
<evidence type="ECO:0000259" key="19">
    <source>
        <dbReference type="PROSITE" id="PS50869"/>
    </source>
</evidence>
<protein>
    <recommendedName>
        <fullName evidence="15">Leukocyte cell-derived chemotaxin 1</fullName>
    </recommendedName>
    <alternativeName>
        <fullName evidence="16">Chondromodulin</fullName>
    </alternativeName>
</protein>
<keyword evidence="20" id="KW-1185">Reference proteome</keyword>
<organism evidence="20 21">
    <name type="scientific">Salmo salar</name>
    <name type="common">Atlantic salmon</name>
    <dbReference type="NCBI Taxonomy" id="8030"/>
    <lineage>
        <taxon>Eukaryota</taxon>
        <taxon>Metazoa</taxon>
        <taxon>Chordata</taxon>
        <taxon>Craniata</taxon>
        <taxon>Vertebrata</taxon>
        <taxon>Euteleostomi</taxon>
        <taxon>Actinopterygii</taxon>
        <taxon>Neopterygii</taxon>
        <taxon>Teleostei</taxon>
        <taxon>Protacanthopterygii</taxon>
        <taxon>Salmoniformes</taxon>
        <taxon>Salmonidae</taxon>
        <taxon>Salmoninae</taxon>
        <taxon>Salmo</taxon>
    </lineage>
</organism>
<evidence type="ECO:0000256" key="16">
    <source>
        <dbReference type="ARBA" id="ARBA00042622"/>
    </source>
</evidence>
<keyword evidence="3" id="KW-0217">Developmental protein</keyword>
<gene>
    <name evidence="21" type="primary">LOC106569467</name>
</gene>
<dbReference type="PANTHER" id="PTHR14064">
    <property type="entry name" value="CHONDROMODULIN-RELATED"/>
    <property type="match status" value="1"/>
</dbReference>
<dbReference type="PROSITE" id="PS50869">
    <property type="entry name" value="BRICHOS"/>
    <property type="match status" value="1"/>
</dbReference>
<dbReference type="GO" id="GO:0012505">
    <property type="term" value="C:endomembrane system"/>
    <property type="evidence" value="ECO:0007669"/>
    <property type="project" value="UniProtKB-SubCell"/>
</dbReference>
<evidence type="ECO:0000256" key="15">
    <source>
        <dbReference type="ARBA" id="ARBA00039682"/>
    </source>
</evidence>
<comment type="similarity">
    <text evidence="2">Belongs to the chondromodulin-1 family.</text>
</comment>
<evidence type="ECO:0000256" key="3">
    <source>
        <dbReference type="ARBA" id="ARBA00022473"/>
    </source>
</evidence>